<reference evidence="6 7" key="1">
    <citation type="journal article" date="2012" name="Stand. Genomic Sci.">
        <title>Complete genome sequence of Terriglobus saanensis type strain SP1PR4(T), an Acidobacteria from tundra soil.</title>
        <authorList>
            <person name="Rawat S.R."/>
            <person name="Mannisto M.K."/>
            <person name="Starovoytov V."/>
            <person name="Goodwin L."/>
            <person name="Nolan M."/>
            <person name="Hauser L."/>
            <person name="Land M."/>
            <person name="Davenport K.W."/>
            <person name="Woyke T."/>
            <person name="Haggblom M.M."/>
        </authorList>
    </citation>
    <scope>NUCLEOTIDE SEQUENCE</scope>
    <source>
        <strain evidence="7">ATCC BAA-1853 / DSM 23119 / SP1PR4</strain>
    </source>
</reference>
<dbReference type="RefSeq" id="WP_013569219.1">
    <property type="nucleotide sequence ID" value="NC_014963.1"/>
</dbReference>
<dbReference type="InterPro" id="IPR000070">
    <property type="entry name" value="Pectinesterase_cat"/>
</dbReference>
<dbReference type="PROSITE" id="PS51257">
    <property type="entry name" value="PROKAR_LIPOPROTEIN"/>
    <property type="match status" value="1"/>
</dbReference>
<dbReference type="GO" id="GO:0030599">
    <property type="term" value="F:pectinesterase activity"/>
    <property type="evidence" value="ECO:0007669"/>
    <property type="project" value="InterPro"/>
</dbReference>
<keyword evidence="2" id="KW-0378">Hydrolase</keyword>
<evidence type="ECO:0000256" key="3">
    <source>
        <dbReference type="ARBA" id="ARBA00023085"/>
    </source>
</evidence>
<evidence type="ECO:0000256" key="2">
    <source>
        <dbReference type="ARBA" id="ARBA00022801"/>
    </source>
</evidence>
<feature type="domain" description="Pectinesterase catalytic" evidence="5">
    <location>
        <begin position="38"/>
        <end position="316"/>
    </location>
</feature>
<name>E8V1Z8_TERSS</name>
<dbReference type="HOGENOM" id="CLU_012243_3_1_0"/>
<dbReference type="InterPro" id="IPR011050">
    <property type="entry name" value="Pectin_lyase_fold/virulence"/>
</dbReference>
<dbReference type="PANTHER" id="PTHR31321:SF57">
    <property type="entry name" value="PECTINESTERASE 53-RELATED"/>
    <property type="match status" value="1"/>
</dbReference>
<dbReference type="OrthoDB" id="9804686at2"/>
<evidence type="ECO:0000256" key="1">
    <source>
        <dbReference type="ARBA" id="ARBA00008891"/>
    </source>
</evidence>
<dbReference type="EMBL" id="CP002467">
    <property type="protein sequence ID" value="ADV83486.1"/>
    <property type="molecule type" value="Genomic_DNA"/>
</dbReference>
<comment type="similarity">
    <text evidence="1">Belongs to the pectinesterase family.</text>
</comment>
<evidence type="ECO:0000313" key="7">
    <source>
        <dbReference type="Proteomes" id="UP000006844"/>
    </source>
</evidence>
<dbReference type="AlphaFoldDB" id="E8V1Z8"/>
<sequence length="330" mass="36598">MLLRSYMMVLFTLLSCSLLEAQDVHIHVSPTSTGTTASTDDFPTIQMALDHAPDVGPRGRLYLHIAPGTYRERVWVSPLRARTTLLGTGSDPSQVVITAAQNAKTSQSTFFSETVEVNGDGFQADNITFENTAGNNGQAVAIAVHSDRAIFKRCRFLGDQDTLLANFGRQYYVDSYIQGGVDFIFGNAAAVFEKSEIHIARPGYLTAQSRTQPWQATGFVFQHSRVTADDFGDKVFYLGRPWRLYSRVVFLDTELPASLSPEGWSPWKHGDEPRDTFYAERNSSGPGARAESRVSWSHQLTARQAIPFGTLEFLAGKDHWNPVREAANLP</sequence>
<organism evidence="6 7">
    <name type="scientific">Terriglobus saanensis (strain ATCC BAA-1853 / DSM 23119 / SP1PR4)</name>
    <dbReference type="NCBI Taxonomy" id="401053"/>
    <lineage>
        <taxon>Bacteria</taxon>
        <taxon>Pseudomonadati</taxon>
        <taxon>Acidobacteriota</taxon>
        <taxon>Terriglobia</taxon>
        <taxon>Terriglobales</taxon>
        <taxon>Acidobacteriaceae</taxon>
        <taxon>Terriglobus</taxon>
    </lineage>
</organism>
<evidence type="ECO:0000259" key="5">
    <source>
        <dbReference type="Pfam" id="PF01095"/>
    </source>
</evidence>
<protein>
    <submittedName>
        <fullName evidence="6">Pectinesterase</fullName>
    </submittedName>
</protein>
<dbReference type="eggNOG" id="COG4677">
    <property type="taxonomic scope" value="Bacteria"/>
</dbReference>
<accession>E8V1Z8</accession>
<dbReference type="STRING" id="401053.AciPR4_2712"/>
<dbReference type="Gene3D" id="2.160.20.10">
    <property type="entry name" value="Single-stranded right-handed beta-helix, Pectin lyase-like"/>
    <property type="match status" value="1"/>
</dbReference>
<keyword evidence="3" id="KW-0063">Aspartyl esterase</keyword>
<dbReference type="PANTHER" id="PTHR31321">
    <property type="entry name" value="ACYL-COA THIOESTER HYDROLASE YBHC-RELATED"/>
    <property type="match status" value="1"/>
</dbReference>
<evidence type="ECO:0000313" key="6">
    <source>
        <dbReference type="EMBL" id="ADV83486.1"/>
    </source>
</evidence>
<gene>
    <name evidence="6" type="ordered locus">AciPR4_2712</name>
</gene>
<keyword evidence="4" id="KW-0732">Signal</keyword>
<dbReference type="Pfam" id="PF01095">
    <property type="entry name" value="Pectinesterase"/>
    <property type="match status" value="1"/>
</dbReference>
<dbReference type="Proteomes" id="UP000006844">
    <property type="component" value="Chromosome"/>
</dbReference>
<proteinExistence type="inferred from homology"/>
<feature type="chain" id="PRO_5011118287" evidence="4">
    <location>
        <begin position="22"/>
        <end position="330"/>
    </location>
</feature>
<feature type="signal peptide" evidence="4">
    <location>
        <begin position="1"/>
        <end position="21"/>
    </location>
</feature>
<dbReference type="GO" id="GO:0042545">
    <property type="term" value="P:cell wall modification"/>
    <property type="evidence" value="ECO:0007669"/>
    <property type="project" value="InterPro"/>
</dbReference>
<dbReference type="InterPro" id="IPR012334">
    <property type="entry name" value="Pectin_lyas_fold"/>
</dbReference>
<keyword evidence="7" id="KW-1185">Reference proteome</keyword>
<dbReference type="GO" id="GO:0009279">
    <property type="term" value="C:cell outer membrane"/>
    <property type="evidence" value="ECO:0007669"/>
    <property type="project" value="TreeGrafter"/>
</dbReference>
<dbReference type="SUPFAM" id="SSF51126">
    <property type="entry name" value="Pectin lyase-like"/>
    <property type="match status" value="1"/>
</dbReference>
<evidence type="ECO:0000256" key="4">
    <source>
        <dbReference type="SAM" id="SignalP"/>
    </source>
</evidence>
<dbReference type="KEGG" id="tsa:AciPR4_2712"/>